<dbReference type="SUPFAM" id="SSF47598">
    <property type="entry name" value="Ribbon-helix-helix"/>
    <property type="match status" value="1"/>
</dbReference>
<evidence type="ECO:0000313" key="3">
    <source>
        <dbReference type="Proteomes" id="UP000217895"/>
    </source>
</evidence>
<sequence length="94" mass="10985">MTKTSLQEESMPPRQNEPKRQFTLRIEESDAQRLEAYAQRKGIDMTEALRRAVVDGIPELLRKESIEMEFENRLLVNKKLKLSIERLENGEAPD</sequence>
<reference evidence="2 3" key="1">
    <citation type="submission" date="2017-06" db="EMBL/GenBank/DDBJ databases">
        <title>Genome sequencing of cyanobaciteial culture collection at National Institute for Environmental Studies (NIES).</title>
        <authorList>
            <person name="Hirose Y."/>
            <person name="Shimura Y."/>
            <person name="Fujisawa T."/>
            <person name="Nakamura Y."/>
            <person name="Kawachi M."/>
        </authorList>
    </citation>
    <scope>NUCLEOTIDE SEQUENCE [LARGE SCALE GENOMIC DNA]</scope>
    <source>
        <strain evidence="2 3">NIES-2135</strain>
    </source>
</reference>
<evidence type="ECO:0000256" key="1">
    <source>
        <dbReference type="SAM" id="MobiDB-lite"/>
    </source>
</evidence>
<dbReference type="Proteomes" id="UP000217895">
    <property type="component" value="Chromosome"/>
</dbReference>
<dbReference type="AlphaFoldDB" id="A0A1Z4JGM4"/>
<accession>A0A1Z4JGM4</accession>
<proteinExistence type="predicted"/>
<name>A0A1Z4JGM4_LEPBY</name>
<evidence type="ECO:0000313" key="2">
    <source>
        <dbReference type="EMBL" id="BAY55870.1"/>
    </source>
</evidence>
<dbReference type="GO" id="GO:0006355">
    <property type="term" value="P:regulation of DNA-templated transcription"/>
    <property type="evidence" value="ECO:0007669"/>
    <property type="project" value="InterPro"/>
</dbReference>
<dbReference type="InterPro" id="IPR010985">
    <property type="entry name" value="Ribbon_hlx_hlx"/>
</dbReference>
<gene>
    <name evidence="2" type="ORF">NIES2135_26950</name>
</gene>
<protein>
    <submittedName>
        <fullName evidence="2">Uncharacterized protein</fullName>
    </submittedName>
</protein>
<organism evidence="2 3">
    <name type="scientific">Leptolyngbya boryana NIES-2135</name>
    <dbReference type="NCBI Taxonomy" id="1973484"/>
    <lineage>
        <taxon>Bacteria</taxon>
        <taxon>Bacillati</taxon>
        <taxon>Cyanobacteriota</taxon>
        <taxon>Cyanophyceae</taxon>
        <taxon>Leptolyngbyales</taxon>
        <taxon>Leptolyngbyaceae</taxon>
        <taxon>Leptolyngbya group</taxon>
        <taxon>Leptolyngbya</taxon>
    </lineage>
</organism>
<dbReference type="EMBL" id="AP018203">
    <property type="protein sequence ID" value="BAY55870.1"/>
    <property type="molecule type" value="Genomic_DNA"/>
</dbReference>
<feature type="region of interest" description="Disordered" evidence="1">
    <location>
        <begin position="1"/>
        <end position="24"/>
    </location>
</feature>
<keyword evidence="3" id="KW-1185">Reference proteome</keyword>